<dbReference type="GO" id="GO:0016887">
    <property type="term" value="F:ATP hydrolysis activity"/>
    <property type="evidence" value="ECO:0007669"/>
    <property type="project" value="InterPro"/>
</dbReference>
<reference evidence="10" key="1">
    <citation type="journal article" date="2015" name="BMC Genomics">
        <title>Comparative genomics of Fructobacillus spp. and Leuconostoc spp. reveals niche-specific evolution of Fructobacillus spp.</title>
        <authorList>
            <person name="Endo A."/>
            <person name="Tanizawa Y."/>
            <person name="Tanaka N."/>
            <person name="Maeno S."/>
            <person name="Kumar H."/>
            <person name="Shiwa Y."/>
            <person name="Okada S."/>
            <person name="Yoshikawa H."/>
            <person name="Dicks L."/>
            <person name="Nakagawa J."/>
            <person name="Arita M."/>
        </authorList>
    </citation>
    <scope>NUCLEOTIDE SEQUENCE [LARGE SCALE GENOMIC DNA]</scope>
    <source>
        <strain evidence="10">F214-1</strain>
    </source>
</reference>
<evidence type="ECO:0000256" key="2">
    <source>
        <dbReference type="ARBA" id="ARBA00005417"/>
    </source>
</evidence>
<dbReference type="SMART" id="SM00382">
    <property type="entry name" value="AAA"/>
    <property type="match status" value="1"/>
</dbReference>
<dbReference type="GO" id="GO:0005524">
    <property type="term" value="F:ATP binding"/>
    <property type="evidence" value="ECO:0007669"/>
    <property type="project" value="UniProtKB-KW"/>
</dbReference>
<evidence type="ECO:0000313" key="9">
    <source>
        <dbReference type="EMBL" id="CAK1252704.1"/>
    </source>
</evidence>
<evidence type="ECO:0000256" key="6">
    <source>
        <dbReference type="ARBA" id="ARBA00022856"/>
    </source>
</evidence>
<dbReference type="Proteomes" id="UP001314262">
    <property type="component" value="Unassembled WGS sequence"/>
</dbReference>
<dbReference type="Gene3D" id="3.40.50.300">
    <property type="entry name" value="P-loop containing nucleotide triphosphate hydrolases"/>
    <property type="match status" value="1"/>
</dbReference>
<comment type="similarity">
    <text evidence="2">Belongs to the ABC transporter superfamily.</text>
</comment>
<dbReference type="EMBL" id="DF968085">
    <property type="protein sequence ID" value="GAP04744.1"/>
    <property type="molecule type" value="Genomic_DNA"/>
</dbReference>
<dbReference type="PANTHER" id="PTHR43776">
    <property type="entry name" value="TRANSPORT ATP-BINDING PROTEIN"/>
    <property type="match status" value="1"/>
</dbReference>
<dbReference type="CDD" id="cd03257">
    <property type="entry name" value="ABC_NikE_OppD_transporters"/>
    <property type="match status" value="1"/>
</dbReference>
<evidence type="ECO:0000256" key="3">
    <source>
        <dbReference type="ARBA" id="ARBA00022448"/>
    </source>
</evidence>
<name>A0A3F3H2E9_9LACO</name>
<dbReference type="STRING" id="709323.GCA_001047135_01308"/>
<dbReference type="PROSITE" id="PS00211">
    <property type="entry name" value="ABC_TRANSPORTER_1"/>
    <property type="match status" value="1"/>
</dbReference>
<dbReference type="Pfam" id="PF08352">
    <property type="entry name" value="oligo_HPY"/>
    <property type="match status" value="1"/>
</dbReference>
<dbReference type="EMBL" id="CAUZLT010000006">
    <property type="protein sequence ID" value="CAK1252704.1"/>
    <property type="molecule type" value="Genomic_DNA"/>
</dbReference>
<dbReference type="InterPro" id="IPR027417">
    <property type="entry name" value="P-loop_NTPase"/>
</dbReference>
<sequence>MQNPDAKKLVEIKDLNLTFNAGKSNATKAIDEISFDIYEGETFGLVGESGSGKTTIGRTILKLYNQDSGTITFDGQDLGQLKKQGMKDFRKQAQMIFQDPQASLNGRLRVEDIIGEGLDQVGYSKKRAEREAKVLELLKLVGLNKDHASRYPHEFSGGQKQRIGIARALAVQPKFIIADEPISALDVSVQAQVVNLLADLQKQNKLTYLFIAHDLAMVKYISDRIGVMHWGKLVELGTADEVYNHPLHPYTKSLLSAVPEPDPIVEKQRVIKPYDASFEKDGQERKMVEVEPGHFVLATPAEAEQYKAEQK</sequence>
<evidence type="ECO:0000256" key="4">
    <source>
        <dbReference type="ARBA" id="ARBA00022741"/>
    </source>
</evidence>
<evidence type="ECO:0000256" key="7">
    <source>
        <dbReference type="ARBA" id="ARBA00022927"/>
    </source>
</evidence>
<evidence type="ECO:0000313" key="10">
    <source>
        <dbReference type="EMBL" id="GAP04744.1"/>
    </source>
</evidence>
<dbReference type="GO" id="GO:0015031">
    <property type="term" value="P:protein transport"/>
    <property type="evidence" value="ECO:0007669"/>
    <property type="project" value="UniProtKB-KW"/>
</dbReference>
<dbReference type="GO" id="GO:0055085">
    <property type="term" value="P:transmembrane transport"/>
    <property type="evidence" value="ECO:0007669"/>
    <property type="project" value="UniProtKB-ARBA"/>
</dbReference>
<protein>
    <submittedName>
        <fullName evidence="9">ATPase component (AppF)</fullName>
    </submittedName>
    <submittedName>
        <fullName evidence="10">Oligopeptide ABC transporter, ATP-binding protein</fullName>
    </submittedName>
</protein>
<keyword evidence="3" id="KW-0813">Transport</keyword>
<evidence type="ECO:0000256" key="1">
    <source>
        <dbReference type="ARBA" id="ARBA00004202"/>
    </source>
</evidence>
<comment type="subcellular location">
    <subcellularLocation>
        <location evidence="1">Cell membrane</location>
        <topology evidence="1">Peripheral membrane protein</topology>
    </subcellularLocation>
</comment>
<accession>A0A3F3H2E9</accession>
<reference evidence="9 11" key="2">
    <citation type="submission" date="2023-10" db="EMBL/GenBank/DDBJ databases">
        <authorList>
            <person name="Botero Cardona J."/>
        </authorList>
    </citation>
    <scope>NUCLEOTIDE SEQUENCE [LARGE SCALE GENOMIC DNA]</scope>
    <source>
        <strain evidence="9 11">R-53137</strain>
    </source>
</reference>
<dbReference type="SUPFAM" id="SSF52540">
    <property type="entry name" value="P-loop containing nucleoside triphosphate hydrolases"/>
    <property type="match status" value="1"/>
</dbReference>
<dbReference type="InterPro" id="IPR050319">
    <property type="entry name" value="ABC_transp_ATP-bind"/>
</dbReference>
<dbReference type="AlphaFoldDB" id="A0A3F3H2E9"/>
<keyword evidence="7" id="KW-0653">Protein transport</keyword>
<dbReference type="PROSITE" id="PS50893">
    <property type="entry name" value="ABC_TRANSPORTER_2"/>
    <property type="match status" value="1"/>
</dbReference>
<keyword evidence="11" id="KW-1185">Reference proteome</keyword>
<keyword evidence="4" id="KW-0547">Nucleotide-binding</keyword>
<feature type="domain" description="ABC transporter" evidence="8">
    <location>
        <begin position="12"/>
        <end position="255"/>
    </location>
</feature>
<dbReference type="InterPro" id="IPR003439">
    <property type="entry name" value="ABC_transporter-like_ATP-bd"/>
</dbReference>
<dbReference type="InterPro" id="IPR017871">
    <property type="entry name" value="ABC_transporter-like_CS"/>
</dbReference>
<evidence type="ECO:0000259" key="8">
    <source>
        <dbReference type="PROSITE" id="PS50893"/>
    </source>
</evidence>
<dbReference type="Proteomes" id="UP000064514">
    <property type="component" value="Unassembled WGS sequence"/>
</dbReference>
<dbReference type="GO" id="GO:0005886">
    <property type="term" value="C:plasma membrane"/>
    <property type="evidence" value="ECO:0007669"/>
    <property type="project" value="UniProtKB-SubCell"/>
</dbReference>
<keyword evidence="6" id="KW-0571">Peptide transport</keyword>
<evidence type="ECO:0000256" key="5">
    <source>
        <dbReference type="ARBA" id="ARBA00022840"/>
    </source>
</evidence>
<proteinExistence type="inferred from homology"/>
<dbReference type="GO" id="GO:0015833">
    <property type="term" value="P:peptide transport"/>
    <property type="evidence" value="ECO:0007669"/>
    <property type="project" value="UniProtKB-KW"/>
</dbReference>
<dbReference type="RefSeq" id="WP_059394096.1">
    <property type="nucleotide sequence ID" value="NZ_BOJU01000006.1"/>
</dbReference>
<dbReference type="InterPro" id="IPR003593">
    <property type="entry name" value="AAA+_ATPase"/>
</dbReference>
<dbReference type="InterPro" id="IPR013563">
    <property type="entry name" value="Oligopep_ABC_C"/>
</dbReference>
<organism evidence="10">
    <name type="scientific">Fructobacillus tropaeoli</name>
    <dbReference type="NCBI Taxonomy" id="709323"/>
    <lineage>
        <taxon>Bacteria</taxon>
        <taxon>Bacillati</taxon>
        <taxon>Bacillota</taxon>
        <taxon>Bacilli</taxon>
        <taxon>Lactobacillales</taxon>
        <taxon>Lactobacillaceae</taxon>
        <taxon>Fructobacillus</taxon>
    </lineage>
</organism>
<evidence type="ECO:0000313" key="11">
    <source>
        <dbReference type="Proteomes" id="UP001314262"/>
    </source>
</evidence>
<dbReference type="Pfam" id="PF00005">
    <property type="entry name" value="ABC_tran"/>
    <property type="match status" value="1"/>
</dbReference>
<gene>
    <name evidence="10" type="ORF">FTRO_0080140</name>
    <name evidence="9" type="ORF">R53137_KAKDMLNK_01428</name>
</gene>
<dbReference type="FunFam" id="3.40.50.300:FF:000016">
    <property type="entry name" value="Oligopeptide ABC transporter ATP-binding component"/>
    <property type="match status" value="1"/>
</dbReference>
<dbReference type="PANTHER" id="PTHR43776:SF7">
    <property type="entry name" value="D,D-DIPEPTIDE TRANSPORT ATP-BINDING PROTEIN DDPF-RELATED"/>
    <property type="match status" value="1"/>
</dbReference>
<keyword evidence="5 10" id="KW-0067">ATP-binding</keyword>